<feature type="transmembrane region" description="Helical" evidence="1">
    <location>
        <begin position="83"/>
        <end position="100"/>
    </location>
</feature>
<dbReference type="EMBL" id="NMUE01000009">
    <property type="protein sequence ID" value="RFA96879.1"/>
    <property type="molecule type" value="Genomic_DNA"/>
</dbReference>
<feature type="transmembrane region" description="Helical" evidence="1">
    <location>
        <begin position="112"/>
        <end position="134"/>
    </location>
</feature>
<reference evidence="4 5" key="1">
    <citation type="submission" date="2017-07" db="EMBL/GenBank/DDBJ databases">
        <title>Draft genome sequence of aerobic hyperthermophilic archaea, Pyrobaculum aerophilum YKB31 and YKB32.</title>
        <authorList>
            <person name="Mochizuki T."/>
            <person name="Berliner A.J."/>
            <person name="Yoshida-Takashima Y."/>
            <person name="Takaki Y."/>
            <person name="Nunoura T."/>
            <person name="Takai K."/>
        </authorList>
    </citation>
    <scope>NUCLEOTIDE SEQUENCE [LARGE SCALE GENOMIC DNA]</scope>
    <source>
        <strain evidence="2 5">YKB31</strain>
        <strain evidence="3 4">YKB32</strain>
    </source>
</reference>
<protein>
    <recommendedName>
        <fullName evidence="6">P. aerophilum family 550 protein</fullName>
    </recommendedName>
</protein>
<comment type="caution">
    <text evidence="2">The sequence shown here is derived from an EMBL/GenBank/DDBJ whole genome shotgun (WGS) entry which is preliminary data.</text>
</comment>
<evidence type="ECO:0008006" key="6">
    <source>
        <dbReference type="Google" id="ProtNLM"/>
    </source>
</evidence>
<dbReference type="AlphaFoldDB" id="A0A371R0R3"/>
<feature type="transmembrane region" description="Helical" evidence="1">
    <location>
        <begin position="146"/>
        <end position="168"/>
    </location>
</feature>
<evidence type="ECO:0000313" key="5">
    <source>
        <dbReference type="Proteomes" id="UP000257123"/>
    </source>
</evidence>
<dbReference type="Proteomes" id="UP000257123">
    <property type="component" value="Unassembled WGS sequence"/>
</dbReference>
<dbReference type="EMBL" id="NMUF01000027">
    <property type="protein sequence ID" value="RFA97400.1"/>
    <property type="molecule type" value="Genomic_DNA"/>
</dbReference>
<accession>A0A371R0R3</accession>
<evidence type="ECO:0000256" key="1">
    <source>
        <dbReference type="SAM" id="Phobius"/>
    </source>
</evidence>
<feature type="transmembrane region" description="Helical" evidence="1">
    <location>
        <begin position="7"/>
        <end position="29"/>
    </location>
</feature>
<keyword evidence="1" id="KW-0812">Transmembrane</keyword>
<sequence length="175" mass="19779">MVLKYLFFPLFVVLFSSLGILLVGWSPWVGLFVGLWYWGVVWWCIGLWHWLLRARLSARYALLLLAPAAPYLLAPLIHEATAGASFALWAWLGMSLYLVYKPLRFRRRIAAFLISLLVFWTAGGLVAVLLVAALRREIFESPYINLPALSVALLPALTAGIIAAWLALRALRKWL</sequence>
<gene>
    <name evidence="2" type="ORF">CGL51_04170</name>
    <name evidence="3" type="ORF">CGL52_09410</name>
</gene>
<evidence type="ECO:0000313" key="4">
    <source>
        <dbReference type="Proteomes" id="UP000256877"/>
    </source>
</evidence>
<proteinExistence type="predicted"/>
<name>A0A371R0R3_9CREN</name>
<evidence type="ECO:0000313" key="2">
    <source>
        <dbReference type="EMBL" id="RFA96879.1"/>
    </source>
</evidence>
<keyword evidence="1" id="KW-0472">Membrane</keyword>
<organism evidence="2 5">
    <name type="scientific">Pyrobaculum aerophilum</name>
    <dbReference type="NCBI Taxonomy" id="13773"/>
    <lineage>
        <taxon>Archaea</taxon>
        <taxon>Thermoproteota</taxon>
        <taxon>Thermoprotei</taxon>
        <taxon>Thermoproteales</taxon>
        <taxon>Thermoproteaceae</taxon>
        <taxon>Pyrobaculum</taxon>
    </lineage>
</organism>
<evidence type="ECO:0000313" key="3">
    <source>
        <dbReference type="EMBL" id="RFA97400.1"/>
    </source>
</evidence>
<dbReference type="Proteomes" id="UP000256877">
    <property type="component" value="Unassembled WGS sequence"/>
</dbReference>
<keyword evidence="1" id="KW-1133">Transmembrane helix</keyword>
<feature type="transmembrane region" description="Helical" evidence="1">
    <location>
        <begin position="59"/>
        <end position="77"/>
    </location>
</feature>
<feature type="transmembrane region" description="Helical" evidence="1">
    <location>
        <begin position="35"/>
        <end position="52"/>
    </location>
</feature>